<dbReference type="NCBIfam" id="TIGR04398">
    <property type="entry name" value="SLAP_DUP"/>
    <property type="match status" value="1"/>
</dbReference>
<dbReference type="OrthoDB" id="1907642at2"/>
<accession>A0A0H4KJ42</accession>
<dbReference type="EMBL" id="CP011974">
    <property type="protein sequence ID" value="AKO92831.1"/>
    <property type="molecule type" value="Genomic_DNA"/>
</dbReference>
<reference evidence="2" key="2">
    <citation type="submission" date="2015-06" db="EMBL/GenBank/DDBJ databases">
        <title>Genome Sequence of Bacillus endophyticus and Analysis of its Companion Mechanism in the Ketogulonigenium vulgare-Bacillus strain Consortium.</title>
        <authorList>
            <person name="Jia N."/>
            <person name="Du J."/>
            <person name="Ding M.-Z."/>
            <person name="Gao F."/>
            <person name="Yuan Y.-J."/>
        </authorList>
    </citation>
    <scope>NUCLEOTIDE SEQUENCE [LARGE SCALE GENOMIC DNA]</scope>
    <source>
        <strain evidence="2">Hbe603</strain>
    </source>
</reference>
<evidence type="ECO:0000313" key="1">
    <source>
        <dbReference type="EMBL" id="AKO92831.1"/>
    </source>
</evidence>
<proteinExistence type="predicted"/>
<gene>
    <name evidence="1" type="ORF">BEH_12475</name>
</gene>
<dbReference type="PATRIC" id="fig|135735.6.peg.2624"/>
<dbReference type="InterPro" id="IPR030910">
    <property type="entry name" value="SLAP_dom"/>
</dbReference>
<protein>
    <submittedName>
        <fullName evidence="1">SLAP domain-containing protein</fullName>
    </submittedName>
</protein>
<dbReference type="GeneID" id="93701552"/>
<organism evidence="1 2">
    <name type="scientific">Priestia filamentosa</name>
    <dbReference type="NCBI Taxonomy" id="1402861"/>
    <lineage>
        <taxon>Bacteria</taxon>
        <taxon>Bacillati</taxon>
        <taxon>Bacillota</taxon>
        <taxon>Bacilli</taxon>
        <taxon>Bacillales</taxon>
        <taxon>Bacillaceae</taxon>
        <taxon>Priestia</taxon>
    </lineage>
</organism>
<accession>A0A1X7EDW8</accession>
<dbReference type="KEGG" id="beo:BEH_12475"/>
<keyword evidence="2" id="KW-1185">Reference proteome</keyword>
<name>A0A1X7EDW8_9BACI</name>
<dbReference type="Proteomes" id="UP000036202">
    <property type="component" value="Chromosome"/>
</dbReference>
<sequence>MRQLQFETSWDRALADQDRQNIKRIFNETKHLKDSAIFCSPIREAINHNEDLLVTVLVHNCTDYLFTFMNTRLLYSIGGEVIADKVFTLPALTIPPEVSMPWTFIFPKDSYTPQITFENGQLEILKKIEDYQEGIIT</sequence>
<reference evidence="1 2" key="1">
    <citation type="journal article" date="2015" name="PLoS ONE">
        <title>Genome Sequence of Bacillus endophyticus and Analysis of Its Companion Mechanism in the Ketogulonigenium vulgare-Bacillus Strain Consortium.</title>
        <authorList>
            <person name="Jia N."/>
            <person name="Du J."/>
            <person name="Ding M.Z."/>
            <person name="Gao F."/>
            <person name="Yuan Y.J."/>
        </authorList>
    </citation>
    <scope>NUCLEOTIDE SEQUENCE [LARGE SCALE GENOMIC DNA]</scope>
    <source>
        <strain evidence="1 2">Hbe603</strain>
    </source>
</reference>
<dbReference type="AlphaFoldDB" id="A0A1X7EDW8"/>
<dbReference type="RefSeq" id="WP_046217334.1">
    <property type="nucleotide sequence ID" value="NZ_CP011974.1"/>
</dbReference>
<evidence type="ECO:0000313" key="2">
    <source>
        <dbReference type="Proteomes" id="UP000036202"/>
    </source>
</evidence>